<evidence type="ECO:0000313" key="3">
    <source>
        <dbReference type="Proteomes" id="UP000247555"/>
    </source>
</evidence>
<name>A0A318KYV1_9NEIS</name>
<dbReference type="InterPro" id="IPR016772">
    <property type="entry name" value="UCP020408"/>
</dbReference>
<comment type="caution">
    <text evidence="2">The sequence shown here is derived from an EMBL/GenBank/DDBJ whole genome shotgun (WGS) entry which is preliminary data.</text>
</comment>
<organism evidence="2 3">
    <name type="scientific">Rivihabitans pingtungensis</name>
    <dbReference type="NCBI Taxonomy" id="1054498"/>
    <lineage>
        <taxon>Bacteria</taxon>
        <taxon>Pseudomonadati</taxon>
        <taxon>Pseudomonadota</taxon>
        <taxon>Betaproteobacteria</taxon>
        <taxon>Neisseriales</taxon>
        <taxon>Aquaspirillaceae</taxon>
        <taxon>Rivihabitans</taxon>
    </lineage>
</organism>
<accession>A0A318KYV1</accession>
<gene>
    <name evidence="2" type="ORF">DFR34_101312</name>
</gene>
<dbReference type="Proteomes" id="UP000247555">
    <property type="component" value="Unassembled WGS sequence"/>
</dbReference>
<evidence type="ECO:0000256" key="1">
    <source>
        <dbReference type="ARBA" id="ARBA00007189"/>
    </source>
</evidence>
<evidence type="ECO:0000313" key="2">
    <source>
        <dbReference type="EMBL" id="PXX82078.1"/>
    </source>
</evidence>
<comment type="similarity">
    <text evidence="1">Belongs to the UPF0751 family.</text>
</comment>
<protein>
    <recommendedName>
        <fullName evidence="4">DUF2325 domain-containing protein</fullName>
    </recommendedName>
</protein>
<dbReference type="RefSeq" id="WP_110389370.1">
    <property type="nucleotide sequence ID" value="NZ_QJKI01000001.1"/>
</dbReference>
<dbReference type="Pfam" id="PF10087">
    <property type="entry name" value="DUF2325"/>
    <property type="match status" value="1"/>
</dbReference>
<dbReference type="EMBL" id="QJKI01000001">
    <property type="protein sequence ID" value="PXX82078.1"/>
    <property type="molecule type" value="Genomic_DNA"/>
</dbReference>
<dbReference type="AlphaFoldDB" id="A0A318KYV1"/>
<dbReference type="PIRSF" id="PIRSF020408">
    <property type="entry name" value="UCP020408"/>
    <property type="match status" value="1"/>
</dbReference>
<proteinExistence type="inferred from homology"/>
<evidence type="ECO:0008006" key="4">
    <source>
        <dbReference type="Google" id="ProtNLM"/>
    </source>
</evidence>
<dbReference type="OrthoDB" id="5324142at2"/>
<reference evidence="2 3" key="1">
    <citation type="submission" date="2018-05" db="EMBL/GenBank/DDBJ databases">
        <title>Genomic Encyclopedia of Type Strains, Phase IV (KMG-IV): sequencing the most valuable type-strain genomes for metagenomic binning, comparative biology and taxonomic classification.</title>
        <authorList>
            <person name="Goeker M."/>
        </authorList>
    </citation>
    <scope>NUCLEOTIDE SEQUENCE [LARGE SCALE GENOMIC DNA]</scope>
    <source>
        <strain evidence="2 3">DSM 29661</strain>
    </source>
</reference>
<sequence length="122" mass="13280">MNATQAMLVGADTLGNIPAVLSGYGIEIHRHLTGRNSAHQRKQDRLPAGTDLLILFTDFLGHNVMKHFRSLAAQENIRFIACRRSVCALQQSLDSAGFASVDCQRCQANGCAQRKGKSRANA</sequence>
<keyword evidence="3" id="KW-1185">Reference proteome</keyword>